<dbReference type="EC" id="6.2.1.12" evidence="2"/>
<dbReference type="GO" id="GO:0016207">
    <property type="term" value="F:4-coumarate-CoA ligase activity"/>
    <property type="evidence" value="ECO:0007669"/>
    <property type="project" value="UniProtKB-EC"/>
</dbReference>
<dbReference type="InterPro" id="IPR000873">
    <property type="entry name" value="AMP-dep_synth/lig_dom"/>
</dbReference>
<dbReference type="Gene3D" id="3.40.50.12780">
    <property type="entry name" value="N-terminal domain of ligase-like"/>
    <property type="match status" value="1"/>
</dbReference>
<dbReference type="Pfam" id="PF13193">
    <property type="entry name" value="AMP-binding_C"/>
    <property type="match status" value="1"/>
</dbReference>
<evidence type="ECO:0000256" key="2">
    <source>
        <dbReference type="ARBA" id="ARBA00012959"/>
    </source>
</evidence>
<dbReference type="GO" id="GO:0106290">
    <property type="term" value="F:trans-cinnamate-CoA ligase activity"/>
    <property type="evidence" value="ECO:0007669"/>
    <property type="project" value="UniProtKB-ARBA"/>
</dbReference>
<evidence type="ECO:0000313" key="8">
    <source>
        <dbReference type="EMBL" id="KAG0452677.1"/>
    </source>
</evidence>
<evidence type="ECO:0000259" key="7">
    <source>
        <dbReference type="Pfam" id="PF13193"/>
    </source>
</evidence>
<keyword evidence="9" id="KW-1185">Reference proteome</keyword>
<dbReference type="InterPro" id="IPR020845">
    <property type="entry name" value="AMP-binding_CS"/>
</dbReference>
<evidence type="ECO:0000256" key="3">
    <source>
        <dbReference type="ARBA" id="ARBA00022598"/>
    </source>
</evidence>
<keyword evidence="4" id="KW-0547">Nucleotide-binding</keyword>
<proteinExistence type="inferred from homology"/>
<protein>
    <recommendedName>
        <fullName evidence="2">4-coumarate--CoA ligase</fullName>
        <ecNumber evidence="2">6.2.1.12</ecNumber>
    </recommendedName>
</protein>
<dbReference type="InterPro" id="IPR045851">
    <property type="entry name" value="AMP-bd_C_sf"/>
</dbReference>
<dbReference type="GO" id="GO:0009698">
    <property type="term" value="P:phenylpropanoid metabolic process"/>
    <property type="evidence" value="ECO:0007669"/>
    <property type="project" value="UniProtKB-ARBA"/>
</dbReference>
<organism evidence="8 9">
    <name type="scientific">Vanilla planifolia</name>
    <name type="common">Vanilla</name>
    <dbReference type="NCBI Taxonomy" id="51239"/>
    <lineage>
        <taxon>Eukaryota</taxon>
        <taxon>Viridiplantae</taxon>
        <taxon>Streptophyta</taxon>
        <taxon>Embryophyta</taxon>
        <taxon>Tracheophyta</taxon>
        <taxon>Spermatophyta</taxon>
        <taxon>Magnoliopsida</taxon>
        <taxon>Liliopsida</taxon>
        <taxon>Asparagales</taxon>
        <taxon>Orchidaceae</taxon>
        <taxon>Vanilloideae</taxon>
        <taxon>Vanilleae</taxon>
        <taxon>Vanilla</taxon>
    </lineage>
</organism>
<dbReference type="PANTHER" id="PTHR24096">
    <property type="entry name" value="LONG-CHAIN-FATTY-ACID--COA LIGASE"/>
    <property type="match status" value="1"/>
</dbReference>
<keyword evidence="4" id="KW-0067">ATP-binding</keyword>
<dbReference type="SUPFAM" id="SSF56801">
    <property type="entry name" value="Acetyl-CoA synthetase-like"/>
    <property type="match status" value="1"/>
</dbReference>
<dbReference type="OrthoDB" id="440325at2759"/>
<dbReference type="EMBL" id="JADCNL010000014">
    <property type="protein sequence ID" value="KAG0452677.1"/>
    <property type="molecule type" value="Genomic_DNA"/>
</dbReference>
<dbReference type="Gene3D" id="3.30.300.30">
    <property type="match status" value="1"/>
</dbReference>
<evidence type="ECO:0000256" key="1">
    <source>
        <dbReference type="ARBA" id="ARBA00006432"/>
    </source>
</evidence>
<dbReference type="GO" id="GO:0005777">
    <property type="term" value="C:peroxisome"/>
    <property type="evidence" value="ECO:0007669"/>
    <property type="project" value="TreeGrafter"/>
</dbReference>
<sequence>MAEITGSGFSPSTGIYKNTFSSPPKTNPPPLPLPHFLLSPLRHPSKPAFIDAASGESLSYSDLLSLTAATANALSASGVRRGDVVLLVSPNSIHYPALALGIMTAGAVFLHGQPSPHPPGSLLSQIEDSRPVLVLTTADLRPKLESLTPRPTVLIDRLLSAPIAPASLAPAAAIDQGDAAALMYSSGTTGRSKGVVCTHRNLVSMAAVLRHAWGGGGGEEEIYLCVVPLFHMFGFSVFVCGAIAAGATVVVMQRYSLEGVLAAVEHRRVTRMPAVPPMVVQMVRNRHMARDYELGSLREVICSGAPLAREHMLRFAACYPSIVLSQCYGLTEGSGPLTLCDGLQGKVHASIGRLIPFIEAKIVDVKSGESLPPGKPGELCVRGPPVMQGYLNNPEATSLAIDNQGWLHTGDLCYVDARGLFYVVGRIKELIKYKAYQVAPAELEELLSTHPGIEDVAVISHPNEEAGEIPMACVVRKAGFEMKQEDVTAFLEGKVAPYKKIRKVMFVEFIPRSPSGKIIRRLIKEKDVNHHRRPAISRI</sequence>
<dbReference type="FunFam" id="3.30.300.30:FF:000007">
    <property type="entry name" value="4-coumarate--CoA ligase 2"/>
    <property type="match status" value="1"/>
</dbReference>
<dbReference type="PANTHER" id="PTHR24096:SF338">
    <property type="entry name" value="4-COUMARATE--COA LIGASE-LIKE 8-RELATED"/>
    <property type="match status" value="1"/>
</dbReference>
<dbReference type="PROSITE" id="PS00455">
    <property type="entry name" value="AMP_BINDING"/>
    <property type="match status" value="1"/>
</dbReference>
<keyword evidence="3" id="KW-0436">Ligase</keyword>
<comment type="catalytic activity">
    <reaction evidence="5">
        <text>(E)-4-coumarate + ATP + CoA = (E)-4-coumaroyl-CoA + AMP + diphosphate</text>
        <dbReference type="Rhea" id="RHEA:19641"/>
        <dbReference type="ChEBI" id="CHEBI:12876"/>
        <dbReference type="ChEBI" id="CHEBI:30616"/>
        <dbReference type="ChEBI" id="CHEBI:33019"/>
        <dbReference type="ChEBI" id="CHEBI:57287"/>
        <dbReference type="ChEBI" id="CHEBI:85008"/>
        <dbReference type="ChEBI" id="CHEBI:456215"/>
        <dbReference type="EC" id="6.2.1.12"/>
    </reaction>
    <physiologicalReaction direction="left-to-right" evidence="5">
        <dbReference type="Rhea" id="RHEA:19642"/>
    </physiologicalReaction>
</comment>
<dbReference type="InterPro" id="IPR042099">
    <property type="entry name" value="ANL_N_sf"/>
</dbReference>
<accession>A0A835U8U9</accession>
<reference evidence="8 9" key="1">
    <citation type="journal article" date="2020" name="Nat. Food">
        <title>A phased Vanilla planifolia genome enables genetic improvement of flavour and production.</title>
        <authorList>
            <person name="Hasing T."/>
            <person name="Tang H."/>
            <person name="Brym M."/>
            <person name="Khazi F."/>
            <person name="Huang T."/>
            <person name="Chambers A.H."/>
        </authorList>
    </citation>
    <scope>NUCLEOTIDE SEQUENCE [LARGE SCALE GENOMIC DNA]</scope>
    <source>
        <tissue evidence="8">Leaf</tissue>
    </source>
</reference>
<dbReference type="AlphaFoldDB" id="A0A835U8U9"/>
<dbReference type="InterPro" id="IPR025110">
    <property type="entry name" value="AMP-bd_C"/>
</dbReference>
<dbReference type="Pfam" id="PF00501">
    <property type="entry name" value="AMP-binding"/>
    <property type="match status" value="1"/>
</dbReference>
<gene>
    <name evidence="8" type="ORF">HPP92_025341</name>
</gene>
<comment type="similarity">
    <text evidence="1">Belongs to the ATP-dependent AMP-binding enzyme family.</text>
</comment>
<feature type="domain" description="AMP-binding enzyme C-terminal" evidence="7">
    <location>
        <begin position="442"/>
        <end position="517"/>
    </location>
</feature>
<evidence type="ECO:0000259" key="6">
    <source>
        <dbReference type="Pfam" id="PF00501"/>
    </source>
</evidence>
<evidence type="ECO:0000256" key="5">
    <source>
        <dbReference type="ARBA" id="ARBA00034252"/>
    </source>
</evidence>
<evidence type="ECO:0000313" key="9">
    <source>
        <dbReference type="Proteomes" id="UP000636800"/>
    </source>
</evidence>
<feature type="domain" description="AMP-dependent synthetase/ligase" evidence="6">
    <location>
        <begin position="42"/>
        <end position="391"/>
    </location>
</feature>
<dbReference type="Proteomes" id="UP000636800">
    <property type="component" value="Unassembled WGS sequence"/>
</dbReference>
<dbReference type="GO" id="GO:0005524">
    <property type="term" value="F:ATP binding"/>
    <property type="evidence" value="ECO:0007669"/>
    <property type="project" value="UniProtKB-KW"/>
</dbReference>
<name>A0A835U8U9_VANPL</name>
<evidence type="ECO:0000256" key="4">
    <source>
        <dbReference type="ARBA" id="ARBA00022840"/>
    </source>
</evidence>
<comment type="caution">
    <text evidence="8">The sequence shown here is derived from an EMBL/GenBank/DDBJ whole genome shotgun (WGS) entry which is preliminary data.</text>
</comment>